<dbReference type="SUPFAM" id="SSF75445">
    <property type="entry name" value="D-ribose-5-phosphate isomerase (RpiA), lid domain"/>
    <property type="match status" value="1"/>
</dbReference>
<dbReference type="EC" id="5.3.1.6" evidence="3"/>
<proteinExistence type="inferred from homology"/>
<dbReference type="InterPro" id="IPR004788">
    <property type="entry name" value="Ribose5P_isomerase_type_A"/>
</dbReference>
<sequence length="234" mass="25072">MNVQQLKKMAALKALEFVEDDMRLGIGSGSTVNEFISLLGERIANGLRVTCVATSQYSEQLCHKFGVPISTLEKIPELDLDIDGADEIGPEMTLIKGGGGALLHEKIVASASHAMLVIADETKMVKTLGAFALPIEINPFGMHATRIAIEKAVGDLGLSGKITLRMNGDNPFKTDGGHFIFDAFWGSILQPKLLSEVLLAIPGVVEHGLFLGLASRAIVAMADSQIKVLEPFDF</sequence>
<dbReference type="NCBIfam" id="NF001924">
    <property type="entry name" value="PRK00702.1"/>
    <property type="match status" value="1"/>
</dbReference>
<dbReference type="Gene3D" id="3.40.50.1360">
    <property type="match status" value="1"/>
</dbReference>
<dbReference type="eggNOG" id="COG0120">
    <property type="taxonomic scope" value="Bacteria"/>
</dbReference>
<organism evidence="4 5">
    <name type="scientific">Bartonella koehlerae C-29</name>
    <dbReference type="NCBI Taxonomy" id="1134510"/>
    <lineage>
        <taxon>Bacteria</taxon>
        <taxon>Pseudomonadati</taxon>
        <taxon>Pseudomonadota</taxon>
        <taxon>Alphaproteobacteria</taxon>
        <taxon>Hyphomicrobiales</taxon>
        <taxon>Bartonellaceae</taxon>
        <taxon>Bartonella</taxon>
    </lineage>
</organism>
<comment type="similarity">
    <text evidence="3">Belongs to the ribose 5-phosphate isomerase family.</text>
</comment>
<dbReference type="PANTHER" id="PTHR11934">
    <property type="entry name" value="RIBOSE-5-PHOSPHATE ISOMERASE"/>
    <property type="match status" value="1"/>
</dbReference>
<feature type="binding site" evidence="3">
    <location>
        <begin position="96"/>
        <end position="99"/>
    </location>
    <ligand>
        <name>substrate</name>
    </ligand>
</feature>
<dbReference type="Gene3D" id="3.30.70.260">
    <property type="match status" value="1"/>
</dbReference>
<comment type="function">
    <text evidence="3">Catalyzes the reversible conversion of ribose-5-phosphate to ribulose 5-phosphate.</text>
</comment>
<comment type="pathway">
    <text evidence="3">Carbohydrate degradation; pentose phosphate pathway; D-ribose 5-phosphate from D-ribulose 5-phosphate (non-oxidative stage): step 1/1.</text>
</comment>
<dbReference type="RefSeq" id="WP_034459101.1">
    <property type="nucleotide sequence ID" value="NZ_CADEAH010000010.1"/>
</dbReference>
<dbReference type="GO" id="GO:0004751">
    <property type="term" value="F:ribose-5-phosphate isomerase activity"/>
    <property type="evidence" value="ECO:0007669"/>
    <property type="project" value="UniProtKB-UniRule"/>
</dbReference>
<keyword evidence="2 3" id="KW-0413">Isomerase</keyword>
<dbReference type="HOGENOM" id="CLU_056590_1_0_5"/>
<dbReference type="EMBL" id="AHPL01000007">
    <property type="protein sequence ID" value="KEC55579.1"/>
    <property type="molecule type" value="Genomic_DNA"/>
</dbReference>
<dbReference type="GO" id="GO:0006014">
    <property type="term" value="P:D-ribose metabolic process"/>
    <property type="evidence" value="ECO:0007669"/>
    <property type="project" value="TreeGrafter"/>
</dbReference>
<protein>
    <recommendedName>
        <fullName evidence="3">Ribose-5-phosphate isomerase A</fullName>
        <ecNumber evidence="3">5.3.1.6</ecNumber>
    </recommendedName>
    <alternativeName>
        <fullName evidence="3">Phosphoriboisomerase A</fullName>
        <shortName evidence="3">PRI</shortName>
    </alternativeName>
</protein>
<dbReference type="Proteomes" id="UP000027015">
    <property type="component" value="Unassembled WGS sequence"/>
</dbReference>
<dbReference type="NCBIfam" id="TIGR00021">
    <property type="entry name" value="rpiA"/>
    <property type="match status" value="1"/>
</dbReference>
<dbReference type="GO" id="GO:0005829">
    <property type="term" value="C:cytosol"/>
    <property type="evidence" value="ECO:0007669"/>
    <property type="project" value="TreeGrafter"/>
</dbReference>
<dbReference type="OrthoDB" id="5870696at2"/>
<gene>
    <name evidence="3" type="primary">rpiA</name>
    <name evidence="4" type="ORF">O9A_00859</name>
</gene>
<dbReference type="PATRIC" id="fig|1134510.3.peg.981"/>
<dbReference type="Pfam" id="PF06026">
    <property type="entry name" value="Rib_5-P_isom_A"/>
    <property type="match status" value="1"/>
</dbReference>
<comment type="caution">
    <text evidence="4">The sequence shown here is derived from an EMBL/GenBank/DDBJ whole genome shotgun (WGS) entry which is preliminary data.</text>
</comment>
<dbReference type="AlphaFoldDB" id="A0A067W747"/>
<name>A0A067W747_9HYPH</name>
<dbReference type="HAMAP" id="MF_00170">
    <property type="entry name" value="Rib_5P_isom_A"/>
    <property type="match status" value="1"/>
</dbReference>
<reference evidence="4 5" key="1">
    <citation type="submission" date="2012-04" db="EMBL/GenBank/DDBJ databases">
        <title>The Genome Sequence of Bartonella koehlerae C-29.</title>
        <authorList>
            <consortium name="The Broad Institute Genome Sequencing Platform"/>
            <consortium name="The Broad Institute Genome Sequencing Center for Infectious Disease"/>
            <person name="Feldgarden M."/>
            <person name="Kirby J."/>
            <person name="Kosoy M."/>
            <person name="Birtles R."/>
            <person name="Probert W.S."/>
            <person name="Chiaraviglio L."/>
            <person name="Walker B."/>
            <person name="Young S.K."/>
            <person name="Zeng Q."/>
            <person name="Gargeya S."/>
            <person name="Fitzgerald M."/>
            <person name="Haas B."/>
            <person name="Abouelleil A."/>
            <person name="Alvarado L."/>
            <person name="Arachchi H.M."/>
            <person name="Berlin A.M."/>
            <person name="Chapman S.B."/>
            <person name="Goldberg J."/>
            <person name="Griggs A."/>
            <person name="Gujja S."/>
            <person name="Hansen M."/>
            <person name="Howarth C."/>
            <person name="Imamovic A."/>
            <person name="Larimer J."/>
            <person name="McCowen C."/>
            <person name="Montmayeur A."/>
            <person name="Murphy C."/>
            <person name="Neiman D."/>
            <person name="Pearson M."/>
            <person name="Priest M."/>
            <person name="Roberts A."/>
            <person name="Saif S."/>
            <person name="Shea T."/>
            <person name="Sisk P."/>
            <person name="Sykes S."/>
            <person name="Wortman J."/>
            <person name="Nusbaum C."/>
            <person name="Birren B."/>
        </authorList>
    </citation>
    <scope>NUCLEOTIDE SEQUENCE [LARGE SCALE GENOMIC DNA]</scope>
    <source>
        <strain evidence="4 5">C-29</strain>
    </source>
</reference>
<dbReference type="FunFam" id="3.40.50.1360:FF:000001">
    <property type="entry name" value="Ribose-5-phosphate isomerase A"/>
    <property type="match status" value="1"/>
</dbReference>
<evidence type="ECO:0000256" key="3">
    <source>
        <dbReference type="HAMAP-Rule" id="MF_00170"/>
    </source>
</evidence>
<evidence type="ECO:0000313" key="5">
    <source>
        <dbReference type="Proteomes" id="UP000027015"/>
    </source>
</evidence>
<keyword evidence="5" id="KW-1185">Reference proteome</keyword>
<dbReference type="CDD" id="cd01398">
    <property type="entry name" value="RPI_A"/>
    <property type="match status" value="1"/>
</dbReference>
<evidence type="ECO:0000256" key="2">
    <source>
        <dbReference type="ARBA" id="ARBA00023235"/>
    </source>
</evidence>
<evidence type="ECO:0000313" key="4">
    <source>
        <dbReference type="EMBL" id="KEC55579.1"/>
    </source>
</evidence>
<feature type="binding site" evidence="3">
    <location>
        <begin position="83"/>
        <end position="86"/>
    </location>
    <ligand>
        <name>substrate</name>
    </ligand>
</feature>
<dbReference type="PANTHER" id="PTHR11934:SF0">
    <property type="entry name" value="RIBOSE-5-PHOSPHATE ISOMERASE"/>
    <property type="match status" value="1"/>
</dbReference>
<feature type="binding site" evidence="3">
    <location>
        <begin position="28"/>
        <end position="31"/>
    </location>
    <ligand>
        <name>substrate</name>
    </ligand>
</feature>
<dbReference type="STRING" id="1134510.O9A_00859"/>
<comment type="catalytic activity">
    <reaction evidence="1 3">
        <text>aldehydo-D-ribose 5-phosphate = D-ribulose 5-phosphate</text>
        <dbReference type="Rhea" id="RHEA:14657"/>
        <dbReference type="ChEBI" id="CHEBI:58121"/>
        <dbReference type="ChEBI" id="CHEBI:58273"/>
        <dbReference type="EC" id="5.3.1.6"/>
    </reaction>
</comment>
<evidence type="ECO:0000256" key="1">
    <source>
        <dbReference type="ARBA" id="ARBA00001713"/>
    </source>
</evidence>
<dbReference type="InterPro" id="IPR020672">
    <property type="entry name" value="Ribose5P_isomerase_typA_subgr"/>
</dbReference>
<dbReference type="SUPFAM" id="SSF100950">
    <property type="entry name" value="NagB/RpiA/CoA transferase-like"/>
    <property type="match status" value="1"/>
</dbReference>
<feature type="binding site" evidence="3">
    <location>
        <position position="123"/>
    </location>
    <ligand>
        <name>substrate</name>
    </ligand>
</feature>
<accession>A0A067W747</accession>
<feature type="active site" description="Proton acceptor" evidence="3">
    <location>
        <position position="105"/>
    </location>
</feature>
<comment type="subunit">
    <text evidence="3">Homodimer.</text>
</comment>
<dbReference type="UniPathway" id="UPA00115">
    <property type="reaction ID" value="UER00412"/>
</dbReference>
<dbReference type="InterPro" id="IPR037171">
    <property type="entry name" value="NagB/RpiA_transferase-like"/>
</dbReference>
<dbReference type="GO" id="GO:0009052">
    <property type="term" value="P:pentose-phosphate shunt, non-oxidative branch"/>
    <property type="evidence" value="ECO:0007669"/>
    <property type="project" value="UniProtKB-UniRule"/>
</dbReference>